<feature type="transmembrane region" description="Helical" evidence="7">
    <location>
        <begin position="63"/>
        <end position="83"/>
    </location>
</feature>
<name>A0A085BIM5_9FLAO</name>
<keyword evidence="6 7" id="KW-0472">Membrane</keyword>
<dbReference type="OrthoDB" id="9811198at2"/>
<evidence type="ECO:0000256" key="4">
    <source>
        <dbReference type="ARBA" id="ARBA00022692"/>
    </source>
</evidence>
<dbReference type="PRINTS" id="PR01837">
    <property type="entry name" value="MGTCSAPBPROT"/>
</dbReference>
<sequence length="153" mass="16386">MDLKFELLLAGKLLLALFFGAIIGFERETAHKDAGVRTFGVLCMASCLFVAVASHLTDDKSAIARMLAAIPAGLGFIGAGLAFKDSSKSMQGLTTSTALWAASAIGSALALNMFLLSFLATVLTLFILSINKFGWYKKILKTGRQSDQDIYIK</sequence>
<evidence type="ECO:0000256" key="2">
    <source>
        <dbReference type="ARBA" id="ARBA00009298"/>
    </source>
</evidence>
<dbReference type="eggNOG" id="COG1285">
    <property type="taxonomic scope" value="Bacteria"/>
</dbReference>
<feature type="transmembrane region" description="Helical" evidence="7">
    <location>
        <begin position="103"/>
        <end position="128"/>
    </location>
</feature>
<dbReference type="Pfam" id="PF02308">
    <property type="entry name" value="MgtC"/>
    <property type="match status" value="1"/>
</dbReference>
<evidence type="ECO:0000313" key="9">
    <source>
        <dbReference type="EMBL" id="KFC22320.1"/>
    </source>
</evidence>
<evidence type="ECO:0000313" key="10">
    <source>
        <dbReference type="Proteomes" id="UP000028623"/>
    </source>
</evidence>
<organism evidence="9 10">
    <name type="scientific">Epilithonimonas lactis</name>
    <dbReference type="NCBI Taxonomy" id="421072"/>
    <lineage>
        <taxon>Bacteria</taxon>
        <taxon>Pseudomonadati</taxon>
        <taxon>Bacteroidota</taxon>
        <taxon>Flavobacteriia</taxon>
        <taxon>Flavobacteriales</taxon>
        <taxon>Weeksellaceae</taxon>
        <taxon>Chryseobacterium group</taxon>
        <taxon>Epilithonimonas</taxon>
    </lineage>
</organism>
<dbReference type="AlphaFoldDB" id="A0A085BIM5"/>
<dbReference type="Proteomes" id="UP000028623">
    <property type="component" value="Unassembled WGS sequence"/>
</dbReference>
<protein>
    <submittedName>
        <fullName evidence="9">Membrane protein</fullName>
    </submittedName>
</protein>
<dbReference type="PANTHER" id="PTHR33778">
    <property type="entry name" value="PROTEIN MGTC"/>
    <property type="match status" value="1"/>
</dbReference>
<keyword evidence="5 7" id="KW-1133">Transmembrane helix</keyword>
<dbReference type="PANTHER" id="PTHR33778:SF1">
    <property type="entry name" value="MAGNESIUM TRANSPORTER YHID-RELATED"/>
    <property type="match status" value="1"/>
</dbReference>
<evidence type="ECO:0000256" key="6">
    <source>
        <dbReference type="ARBA" id="ARBA00023136"/>
    </source>
</evidence>
<dbReference type="STRING" id="421072.SAMN04488097_2681"/>
<feature type="transmembrane region" description="Helical" evidence="7">
    <location>
        <begin position="34"/>
        <end position="56"/>
    </location>
</feature>
<accession>A0A085BIM5</accession>
<dbReference type="EMBL" id="JPLY01000003">
    <property type="protein sequence ID" value="KFC22320.1"/>
    <property type="molecule type" value="Genomic_DNA"/>
</dbReference>
<evidence type="ECO:0000259" key="8">
    <source>
        <dbReference type="Pfam" id="PF02308"/>
    </source>
</evidence>
<reference evidence="9 10" key="1">
    <citation type="submission" date="2014-07" db="EMBL/GenBank/DDBJ databases">
        <title>Epilithonimonas lactis LMG 22401 Genome.</title>
        <authorList>
            <person name="Pipes S.E."/>
            <person name="Stropko S.J."/>
        </authorList>
    </citation>
    <scope>NUCLEOTIDE SEQUENCE [LARGE SCALE GENOMIC DNA]</scope>
    <source>
        <strain evidence="9 10">LMG 24401</strain>
    </source>
</reference>
<comment type="subcellular location">
    <subcellularLocation>
        <location evidence="1">Cell membrane</location>
        <topology evidence="1">Multi-pass membrane protein</topology>
    </subcellularLocation>
</comment>
<keyword evidence="4 7" id="KW-0812">Transmembrane</keyword>
<dbReference type="InterPro" id="IPR003416">
    <property type="entry name" value="MgtC/SapB/SrpB/YhiD_fam"/>
</dbReference>
<gene>
    <name evidence="9" type="ORF">IO89_10300</name>
</gene>
<feature type="domain" description="MgtC/SapB/SrpB/YhiD N-terminal" evidence="8">
    <location>
        <begin position="13"/>
        <end position="131"/>
    </location>
</feature>
<keyword evidence="10" id="KW-1185">Reference proteome</keyword>
<comment type="caution">
    <text evidence="9">The sequence shown here is derived from an EMBL/GenBank/DDBJ whole genome shotgun (WGS) entry which is preliminary data.</text>
</comment>
<dbReference type="RefSeq" id="WP_034975913.1">
    <property type="nucleotide sequence ID" value="NZ_FOFI01000003.1"/>
</dbReference>
<evidence type="ECO:0000256" key="5">
    <source>
        <dbReference type="ARBA" id="ARBA00022989"/>
    </source>
</evidence>
<dbReference type="GO" id="GO:0005886">
    <property type="term" value="C:plasma membrane"/>
    <property type="evidence" value="ECO:0007669"/>
    <property type="project" value="UniProtKB-SubCell"/>
</dbReference>
<dbReference type="InterPro" id="IPR049177">
    <property type="entry name" value="MgtC_SapB_SrpB_YhiD_N"/>
</dbReference>
<keyword evidence="3" id="KW-1003">Cell membrane</keyword>
<comment type="similarity">
    <text evidence="2">Belongs to the MgtC/SapB family.</text>
</comment>
<evidence type="ECO:0000256" key="3">
    <source>
        <dbReference type="ARBA" id="ARBA00022475"/>
    </source>
</evidence>
<proteinExistence type="inferred from homology"/>
<evidence type="ECO:0000256" key="7">
    <source>
        <dbReference type="SAM" id="Phobius"/>
    </source>
</evidence>
<evidence type="ECO:0000256" key="1">
    <source>
        <dbReference type="ARBA" id="ARBA00004651"/>
    </source>
</evidence>